<evidence type="ECO:0000259" key="6">
    <source>
        <dbReference type="PROSITE" id="PS50994"/>
    </source>
</evidence>
<dbReference type="InterPro" id="IPR012337">
    <property type="entry name" value="RNaseH-like_sf"/>
</dbReference>
<accession>A0A1W1UG24</accession>
<dbReference type="AlphaFoldDB" id="A0A1W1UG24"/>
<dbReference type="GO" id="GO:0004803">
    <property type="term" value="F:transposase activity"/>
    <property type="evidence" value="ECO:0007669"/>
    <property type="project" value="InterPro"/>
</dbReference>
<feature type="domain" description="Integrase catalytic" evidence="6">
    <location>
        <begin position="144"/>
        <end position="307"/>
    </location>
</feature>
<dbReference type="GO" id="GO:0003677">
    <property type="term" value="F:DNA binding"/>
    <property type="evidence" value="ECO:0007669"/>
    <property type="project" value="UniProtKB-KW"/>
</dbReference>
<dbReference type="PANTHER" id="PTHR10948:SF23">
    <property type="entry name" value="TRANSPOSASE INSI FOR INSERTION SEQUENCE ELEMENT IS30A-RELATED"/>
    <property type="match status" value="1"/>
</dbReference>
<dbReference type="Pfam" id="PF13936">
    <property type="entry name" value="HTH_38"/>
    <property type="match status" value="1"/>
</dbReference>
<proteinExistence type="inferred from homology"/>
<dbReference type="SUPFAM" id="SSF53098">
    <property type="entry name" value="Ribonuclease H-like"/>
    <property type="match status" value="1"/>
</dbReference>
<organism evidence="7 8">
    <name type="scientific">Peptoniphilus asaccharolyticus DSM 20463</name>
    <dbReference type="NCBI Taxonomy" id="573058"/>
    <lineage>
        <taxon>Bacteria</taxon>
        <taxon>Bacillati</taxon>
        <taxon>Bacillota</taxon>
        <taxon>Tissierellia</taxon>
        <taxon>Tissierellales</taxon>
        <taxon>Peptoniphilaceae</taxon>
        <taxon>Peptoniphilus</taxon>
    </lineage>
</organism>
<comment type="similarity">
    <text evidence="2">Belongs to the transposase IS30 family.</text>
</comment>
<dbReference type="InterPro" id="IPR001598">
    <property type="entry name" value="Transposase_IS30_CS"/>
</dbReference>
<dbReference type="Gene3D" id="3.30.420.10">
    <property type="entry name" value="Ribonuclease H-like superfamily/Ribonuclease H"/>
    <property type="match status" value="1"/>
</dbReference>
<dbReference type="PROSITE" id="PS50994">
    <property type="entry name" value="INTEGRASE"/>
    <property type="match status" value="1"/>
</dbReference>
<dbReference type="Pfam" id="PF00665">
    <property type="entry name" value="rve"/>
    <property type="match status" value="1"/>
</dbReference>
<keyword evidence="5" id="KW-0233">DNA recombination</keyword>
<evidence type="ECO:0000256" key="1">
    <source>
        <dbReference type="ARBA" id="ARBA00002190"/>
    </source>
</evidence>
<reference evidence="8" key="1">
    <citation type="submission" date="2017-04" db="EMBL/GenBank/DDBJ databases">
        <authorList>
            <person name="Varghese N."/>
            <person name="Submissions S."/>
        </authorList>
    </citation>
    <scope>NUCLEOTIDE SEQUENCE [LARGE SCALE GENOMIC DNA]</scope>
    <source>
        <strain evidence="8">DSM 20463</strain>
    </source>
</reference>
<sequence length="310" mass="36268">MSYKHLTLNERNNIEVLKQEGYSSRRIAKILGCHHSTISRELKRCNNEYKAHTAEEDKKHKSSLKGRKNKSTKEIICAIKEKLNLKCSPEQIAGTLYKGKLAFKTIYNWIYSGIIDFDISKLRRKCKSRKNKETRGRFNIGTSIRKRPKNIKYRNTFGHWELDTVVSSRGKSKGCLATFVERKTRFYIALPMKDRSKDSMFKAIKKICNSLPKESLKSFTSDRGKEFACYDEVEKLGIDFYFADPYSAWQRGSNENSNGLLREYYPKKTVLAEISIEELIKNLMELNNRPRKCLNYRTPFELFLHELSLI</sequence>
<gene>
    <name evidence="7" type="ORF">SAMN00017477_0184</name>
</gene>
<dbReference type="GO" id="GO:0015074">
    <property type="term" value="P:DNA integration"/>
    <property type="evidence" value="ECO:0007669"/>
    <property type="project" value="InterPro"/>
</dbReference>
<dbReference type="RefSeq" id="WP_084229900.1">
    <property type="nucleotide sequence ID" value="NZ_FWWR01000009.1"/>
</dbReference>
<dbReference type="InterPro" id="IPR051917">
    <property type="entry name" value="Transposase-Integrase"/>
</dbReference>
<dbReference type="OrthoDB" id="1698701at2"/>
<dbReference type="PROSITE" id="PS01043">
    <property type="entry name" value="TRANSPOSASE_IS30"/>
    <property type="match status" value="1"/>
</dbReference>
<keyword evidence="8" id="KW-1185">Reference proteome</keyword>
<dbReference type="Proteomes" id="UP000192368">
    <property type="component" value="Unassembled WGS sequence"/>
</dbReference>
<dbReference type="NCBIfam" id="NF033563">
    <property type="entry name" value="transpos_IS30"/>
    <property type="match status" value="1"/>
</dbReference>
<name>A0A1W1UG24_PEPAS</name>
<evidence type="ECO:0000313" key="8">
    <source>
        <dbReference type="Proteomes" id="UP000192368"/>
    </source>
</evidence>
<dbReference type="InterPro" id="IPR009057">
    <property type="entry name" value="Homeodomain-like_sf"/>
</dbReference>
<dbReference type="EMBL" id="FWWR01000009">
    <property type="protein sequence ID" value="SMB80037.1"/>
    <property type="molecule type" value="Genomic_DNA"/>
</dbReference>
<dbReference type="InterPro" id="IPR025246">
    <property type="entry name" value="IS30-like_HTH"/>
</dbReference>
<dbReference type="InterPro" id="IPR053392">
    <property type="entry name" value="Transposase_IS30-like"/>
</dbReference>
<evidence type="ECO:0000256" key="2">
    <source>
        <dbReference type="ARBA" id="ARBA00006363"/>
    </source>
</evidence>
<dbReference type="SUPFAM" id="SSF46689">
    <property type="entry name" value="Homeodomain-like"/>
    <property type="match status" value="1"/>
</dbReference>
<evidence type="ECO:0000256" key="3">
    <source>
        <dbReference type="ARBA" id="ARBA00022578"/>
    </source>
</evidence>
<evidence type="ECO:0000313" key="7">
    <source>
        <dbReference type="EMBL" id="SMB80037.1"/>
    </source>
</evidence>
<protein>
    <submittedName>
        <fullName evidence="7">Transposase and inactivated derivatives, IS30 family</fullName>
    </submittedName>
</protein>
<evidence type="ECO:0000256" key="4">
    <source>
        <dbReference type="ARBA" id="ARBA00023125"/>
    </source>
</evidence>
<comment type="function">
    <text evidence="1">Required for the transposition of the insertion element.</text>
</comment>
<dbReference type="GO" id="GO:0006313">
    <property type="term" value="P:DNA transposition"/>
    <property type="evidence" value="ECO:0007669"/>
    <property type="project" value="InterPro"/>
</dbReference>
<evidence type="ECO:0000256" key="5">
    <source>
        <dbReference type="ARBA" id="ARBA00023172"/>
    </source>
</evidence>
<keyword evidence="4" id="KW-0238">DNA-binding</keyword>
<keyword evidence="3" id="KW-0815">Transposition</keyword>
<dbReference type="PANTHER" id="PTHR10948">
    <property type="entry name" value="TRANSPOSASE"/>
    <property type="match status" value="1"/>
</dbReference>
<dbReference type="Gene3D" id="1.10.10.60">
    <property type="entry name" value="Homeodomain-like"/>
    <property type="match status" value="1"/>
</dbReference>
<dbReference type="GO" id="GO:0005829">
    <property type="term" value="C:cytosol"/>
    <property type="evidence" value="ECO:0007669"/>
    <property type="project" value="TreeGrafter"/>
</dbReference>
<dbReference type="InterPro" id="IPR036397">
    <property type="entry name" value="RNaseH_sf"/>
</dbReference>
<dbReference type="InterPro" id="IPR001584">
    <property type="entry name" value="Integrase_cat-core"/>
</dbReference>